<feature type="transmembrane region" description="Helical" evidence="6">
    <location>
        <begin position="109"/>
        <end position="131"/>
    </location>
</feature>
<proteinExistence type="predicted"/>
<feature type="transmembrane region" description="Helical" evidence="6">
    <location>
        <begin position="37"/>
        <end position="56"/>
    </location>
</feature>
<dbReference type="OrthoDB" id="10266980at2759"/>
<dbReference type="GO" id="GO:0005886">
    <property type="term" value="C:plasma membrane"/>
    <property type="evidence" value="ECO:0007669"/>
    <property type="project" value="TreeGrafter"/>
</dbReference>
<evidence type="ECO:0000256" key="5">
    <source>
        <dbReference type="PROSITE-ProRule" id="PRU00205"/>
    </source>
</evidence>
<reference evidence="9" key="1">
    <citation type="submission" date="2025-08" db="UniProtKB">
        <authorList>
            <consortium name="RefSeq"/>
        </authorList>
    </citation>
    <scope>IDENTIFICATION</scope>
    <source>
        <tissue evidence="9">Gonads</tissue>
    </source>
</reference>
<evidence type="ECO:0000313" key="8">
    <source>
        <dbReference type="Proteomes" id="UP000085678"/>
    </source>
</evidence>
<gene>
    <name evidence="9" type="primary">LOC106168954</name>
</gene>
<dbReference type="InParanoid" id="A0A1S3J084"/>
<evidence type="ECO:0000256" key="3">
    <source>
        <dbReference type="ARBA" id="ARBA00022989"/>
    </source>
</evidence>
<feature type="transmembrane region" description="Helical" evidence="6">
    <location>
        <begin position="76"/>
        <end position="97"/>
    </location>
</feature>
<evidence type="ECO:0000256" key="4">
    <source>
        <dbReference type="ARBA" id="ARBA00023136"/>
    </source>
</evidence>
<dbReference type="Pfam" id="PF03798">
    <property type="entry name" value="TRAM_LAG1_CLN8"/>
    <property type="match status" value="1"/>
</dbReference>
<name>A0A1S3J084_LINAN</name>
<dbReference type="AlphaFoldDB" id="A0A1S3J084"/>
<dbReference type="PANTHER" id="PTHR13439:SF4">
    <property type="entry name" value="TLC DOMAIN-CONTAINING PROTEIN"/>
    <property type="match status" value="1"/>
</dbReference>
<feature type="transmembrane region" description="Helical" evidence="6">
    <location>
        <begin position="232"/>
        <end position="256"/>
    </location>
</feature>
<keyword evidence="8" id="KW-1185">Reference proteome</keyword>
<dbReference type="PROSITE" id="PS50922">
    <property type="entry name" value="TLC"/>
    <property type="match status" value="1"/>
</dbReference>
<organism evidence="8 9">
    <name type="scientific">Lingula anatina</name>
    <name type="common">Brachiopod</name>
    <name type="synonym">Lingula unguis</name>
    <dbReference type="NCBI Taxonomy" id="7574"/>
    <lineage>
        <taxon>Eukaryota</taxon>
        <taxon>Metazoa</taxon>
        <taxon>Spiralia</taxon>
        <taxon>Lophotrochozoa</taxon>
        <taxon>Brachiopoda</taxon>
        <taxon>Linguliformea</taxon>
        <taxon>Lingulata</taxon>
        <taxon>Lingulida</taxon>
        <taxon>Linguloidea</taxon>
        <taxon>Lingulidae</taxon>
        <taxon>Lingula</taxon>
    </lineage>
</organism>
<evidence type="ECO:0000259" key="7">
    <source>
        <dbReference type="PROSITE" id="PS50922"/>
    </source>
</evidence>
<dbReference type="GO" id="GO:0071709">
    <property type="term" value="P:membrane assembly"/>
    <property type="evidence" value="ECO:0007669"/>
    <property type="project" value="TreeGrafter"/>
</dbReference>
<dbReference type="GO" id="GO:0007009">
    <property type="term" value="P:plasma membrane organization"/>
    <property type="evidence" value="ECO:0007669"/>
    <property type="project" value="TreeGrafter"/>
</dbReference>
<sequence length="302" mass="34866">MGGSDSEMGVVENASDLVQKVASGGIFTPQEPIDIKIGYYAVLSTILFFQLLNRVLIYTGVPKNAQDEPWKWRNLFVSWVHALICAIWVLSCFVVLPEMVDDLVGHYTMYSYLLVCFSVGYFIYDFGDILVNKHMLKMWEVQAHHIAINVTFGYHVLYCTCIGYNVVALLAEVNTVFLHTRKLLQLSKVDYNHWGYRLNAVVNIITFVVCRFGGLIRIYYGMATEADRVTPFYWWMLAASMFCMTVMNPILLWRLFKNDFLRSDYKYKKQRNGNNNEIRAKPEINGNTEVKNGYMKASVKLE</sequence>
<dbReference type="InterPro" id="IPR006634">
    <property type="entry name" value="TLC-dom"/>
</dbReference>
<dbReference type="PANTHER" id="PTHR13439">
    <property type="entry name" value="CT120 PROTEIN"/>
    <property type="match status" value="1"/>
</dbReference>
<feature type="domain" description="TLC" evidence="7">
    <location>
        <begin position="67"/>
        <end position="264"/>
    </location>
</feature>
<dbReference type="InterPro" id="IPR050846">
    <property type="entry name" value="TLCD"/>
</dbReference>
<accession>A0A1S3J084</accession>
<dbReference type="Proteomes" id="UP000085678">
    <property type="component" value="Unplaced"/>
</dbReference>
<evidence type="ECO:0000256" key="2">
    <source>
        <dbReference type="ARBA" id="ARBA00022692"/>
    </source>
</evidence>
<keyword evidence="4 5" id="KW-0472">Membrane</keyword>
<evidence type="ECO:0000256" key="6">
    <source>
        <dbReference type="SAM" id="Phobius"/>
    </source>
</evidence>
<dbReference type="GeneID" id="106168954"/>
<dbReference type="GO" id="GO:0097035">
    <property type="term" value="P:regulation of membrane lipid distribution"/>
    <property type="evidence" value="ECO:0007669"/>
    <property type="project" value="TreeGrafter"/>
</dbReference>
<keyword evidence="2 5" id="KW-0812">Transmembrane</keyword>
<dbReference type="KEGG" id="lak:106168954"/>
<comment type="subcellular location">
    <subcellularLocation>
        <location evidence="1">Membrane</location>
        <topology evidence="1">Multi-pass membrane protein</topology>
    </subcellularLocation>
</comment>
<feature type="transmembrane region" description="Helical" evidence="6">
    <location>
        <begin position="200"/>
        <end position="220"/>
    </location>
</feature>
<dbReference type="RefSeq" id="XP_013403668.1">
    <property type="nucleotide sequence ID" value="XM_013548214.1"/>
</dbReference>
<dbReference type="SMART" id="SM00724">
    <property type="entry name" value="TLC"/>
    <property type="match status" value="1"/>
</dbReference>
<dbReference type="GO" id="GO:0055091">
    <property type="term" value="P:phospholipid homeostasis"/>
    <property type="evidence" value="ECO:0007669"/>
    <property type="project" value="TreeGrafter"/>
</dbReference>
<evidence type="ECO:0000256" key="1">
    <source>
        <dbReference type="ARBA" id="ARBA00004141"/>
    </source>
</evidence>
<keyword evidence="3 6" id="KW-1133">Transmembrane helix</keyword>
<evidence type="ECO:0000313" key="9">
    <source>
        <dbReference type="RefSeq" id="XP_013403668.1"/>
    </source>
</evidence>
<protein>
    <submittedName>
        <fullName evidence="9">TLC domain-containing protein 2</fullName>
    </submittedName>
</protein>